<organism evidence="2">
    <name type="scientific">Paramecium tetraurelia</name>
    <dbReference type="NCBI Taxonomy" id="5888"/>
    <lineage>
        <taxon>Eukaryota</taxon>
        <taxon>Sar</taxon>
        <taxon>Alveolata</taxon>
        <taxon>Ciliophora</taxon>
        <taxon>Intramacronucleata</taxon>
        <taxon>Oligohymenophorea</taxon>
        <taxon>Peniculida</taxon>
        <taxon>Parameciidae</taxon>
        <taxon>Paramecium</taxon>
    </lineage>
</organism>
<dbReference type="Proteomes" id="UP000000600">
    <property type="component" value="Unassembled WGS sequence"/>
</dbReference>
<protein>
    <submittedName>
        <fullName evidence="3">Chromosome undetermined scaffold_178, whole genome shotgun sequence</fullName>
    </submittedName>
    <submittedName>
        <fullName evidence="2">Mini antigen</fullName>
    </submittedName>
</protein>
<reference evidence="2" key="2">
    <citation type="submission" date="2005-09" db="EMBL/GenBank/DDBJ databases">
        <title>Mini antigens: a family of shorter proteins related to surface (immobilization) antigens in Paramecium.</title>
        <authorList>
            <person name="Meyer E."/>
        </authorList>
    </citation>
    <scope>NUCLEOTIDE SEQUENCE</scope>
    <source>
        <strain evidence="2">D4-2</strain>
    </source>
</reference>
<feature type="chain" id="PRO_5010137962" evidence="1">
    <location>
        <begin position="17"/>
        <end position="256"/>
    </location>
</feature>
<feature type="signal peptide" evidence="1">
    <location>
        <begin position="1"/>
        <end position="16"/>
    </location>
</feature>
<evidence type="ECO:0000313" key="4">
    <source>
        <dbReference type="Proteomes" id="UP000000600"/>
    </source>
</evidence>
<accession>Q3SDA2</accession>
<reference evidence="3" key="4">
    <citation type="submission" date="2006-03" db="EMBL/GenBank/DDBJ databases">
        <authorList>
            <consortium name="Genoscope"/>
        </authorList>
    </citation>
    <scope>NUCLEOTIDE SEQUENCE</scope>
    <source>
        <strain evidence="3">Stock d4-2</strain>
    </source>
</reference>
<dbReference type="InParanoid" id="Q3SDA2"/>
<dbReference type="EMBL" id="CR933355">
    <property type="protein sequence ID" value="CAI44461.1"/>
    <property type="molecule type" value="Genomic_DNA"/>
</dbReference>
<keyword evidence="1" id="KW-0732">Signal</keyword>
<evidence type="ECO:0000313" key="2">
    <source>
        <dbReference type="EMBL" id="CAI44461.1"/>
    </source>
</evidence>
<name>Q3SDA2_PARTE</name>
<evidence type="ECO:0000256" key="1">
    <source>
        <dbReference type="SAM" id="SignalP"/>
    </source>
</evidence>
<dbReference type="GeneID" id="5022885"/>
<dbReference type="OMA" id="ERRIQPC"/>
<dbReference type="AlphaFoldDB" id="Q3SDA2"/>
<dbReference type="OrthoDB" id="10440378at2759"/>
<dbReference type="KEGG" id="ptm:GSPATT00038144001"/>
<dbReference type="HOGENOM" id="CLU_077273_0_0_1"/>
<gene>
    <name evidence="2" type="primary">mag4</name>
    <name evidence="3" type="ORF">GSPATT00038144001</name>
</gene>
<keyword evidence="4" id="KW-1185">Reference proteome</keyword>
<sequence length="256" mass="29283">MIKVFILNSVFVLIYGWTVDKANHCSCKNYSLFVDCVINFEYGCELKDFTCQNVNCTAQAPDRCSLFQNQCYLDKKNSNSKCQPFNSCSDLQGNDDRECYAQNIRCAKLGETGPNCVEFKCSYYSVDTCPLMCFVVGEKCTDFPDCSTLQLNRCNVQRVCYNDEMTCKWEECSNYKSDSDCMYVYTPERRIQPCYWNEKDQICANAEGPEDLSNFSCSLNTRGAYHWSSSKLDSGSCQSCFEMLLKVVLAIILIFV</sequence>
<evidence type="ECO:0000313" key="3">
    <source>
        <dbReference type="EMBL" id="CAK69702.1"/>
    </source>
</evidence>
<dbReference type="RefSeq" id="XP_001437099.1">
    <property type="nucleotide sequence ID" value="XM_001437062.1"/>
</dbReference>
<proteinExistence type="predicted"/>
<dbReference type="EMBL" id="CT868072">
    <property type="protein sequence ID" value="CAK69702.1"/>
    <property type="molecule type" value="Genomic_DNA"/>
</dbReference>
<reference evidence="2" key="1">
    <citation type="submission" date="2005-01" db="EMBL/GenBank/DDBJ databases">
        <authorList>
            <person name="Genoscope"/>
        </authorList>
    </citation>
    <scope>NUCLEOTIDE SEQUENCE</scope>
    <source>
        <strain evidence="2">D4-2</strain>
    </source>
</reference>
<reference evidence="3 4" key="3">
    <citation type="journal article" date="2006" name="Nature">
        <title>Global trends of whole-genome duplications revealed by the ciliate Paramecium tetraurelia.</title>
        <authorList>
            <consortium name="Genoscope"/>
            <person name="Aury J.-M."/>
            <person name="Jaillon O."/>
            <person name="Duret L."/>
            <person name="Noel B."/>
            <person name="Jubin C."/>
            <person name="Porcel B.M."/>
            <person name="Segurens B."/>
            <person name="Daubin V."/>
            <person name="Anthouard V."/>
            <person name="Aiach N."/>
            <person name="Arnaiz O."/>
            <person name="Billaut A."/>
            <person name="Beisson J."/>
            <person name="Blanc I."/>
            <person name="Bouhouche K."/>
            <person name="Camara F."/>
            <person name="Duharcourt S."/>
            <person name="Guigo R."/>
            <person name="Gogendeau D."/>
            <person name="Katinka M."/>
            <person name="Keller A.-M."/>
            <person name="Kissmehl R."/>
            <person name="Klotz C."/>
            <person name="Koll F."/>
            <person name="Le Moue A."/>
            <person name="Lepere C."/>
            <person name="Malinsky S."/>
            <person name="Nowacki M."/>
            <person name="Nowak J.K."/>
            <person name="Plattner H."/>
            <person name="Poulain J."/>
            <person name="Ruiz F."/>
            <person name="Serrano V."/>
            <person name="Zagulski M."/>
            <person name="Dessen P."/>
            <person name="Betermier M."/>
            <person name="Weissenbach J."/>
            <person name="Scarpelli C."/>
            <person name="Schachter V."/>
            <person name="Sperling L."/>
            <person name="Meyer E."/>
            <person name="Cohen J."/>
            <person name="Wincker P."/>
        </authorList>
    </citation>
    <scope>NUCLEOTIDE SEQUENCE [LARGE SCALE GENOMIC DNA]</scope>
    <source>
        <strain evidence="3 4">Stock d4-2</strain>
    </source>
</reference>